<dbReference type="AlphaFoldDB" id="A0A4Y2UPG2"/>
<dbReference type="Proteomes" id="UP000499080">
    <property type="component" value="Unassembled WGS sequence"/>
</dbReference>
<gene>
    <name evidence="6" type="ORF">AVEN_202224_1</name>
</gene>
<accession>A0A4Y2UPG2</accession>
<keyword evidence="3" id="KW-0238">DNA-binding</keyword>
<keyword evidence="4" id="KW-0539">Nucleus</keyword>
<dbReference type="InterPro" id="IPR014892">
    <property type="entry name" value="RPA_C"/>
</dbReference>
<dbReference type="InterPro" id="IPR036390">
    <property type="entry name" value="WH_DNA-bd_sf"/>
</dbReference>
<evidence type="ECO:0000256" key="1">
    <source>
        <dbReference type="ARBA" id="ARBA00004123"/>
    </source>
</evidence>
<name>A0A4Y2UPG2_ARAVE</name>
<proteinExistence type="inferred from homology"/>
<dbReference type="SUPFAM" id="SSF46785">
    <property type="entry name" value="Winged helix' DNA-binding domain"/>
    <property type="match status" value="1"/>
</dbReference>
<dbReference type="Pfam" id="PF08784">
    <property type="entry name" value="RPA_C"/>
    <property type="match status" value="1"/>
</dbReference>
<evidence type="ECO:0000256" key="4">
    <source>
        <dbReference type="ARBA" id="ARBA00023242"/>
    </source>
</evidence>
<dbReference type="GO" id="GO:0005634">
    <property type="term" value="C:nucleus"/>
    <property type="evidence" value="ECO:0007669"/>
    <property type="project" value="UniProtKB-SubCell"/>
</dbReference>
<sequence length="118" mass="13715">MPKEEYEEWLSIDEDIPETATLTDLEIFQSVCEQDQAINVHNFDRDIGVEKTFNECRIMVMQAIIGCKAEIGINLKELFSRLKSLSRQSIQEALHFLAYEGHIYSIIDEFHYKATDNV</sequence>
<evidence type="ECO:0000313" key="7">
    <source>
        <dbReference type="Proteomes" id="UP000499080"/>
    </source>
</evidence>
<dbReference type="InterPro" id="IPR036388">
    <property type="entry name" value="WH-like_DNA-bd_sf"/>
</dbReference>
<feature type="domain" description="Replication protein A C-terminal" evidence="5">
    <location>
        <begin position="51"/>
        <end position="109"/>
    </location>
</feature>
<comment type="subcellular location">
    <subcellularLocation>
        <location evidence="1">Nucleus</location>
    </subcellularLocation>
</comment>
<dbReference type="FunFam" id="1.10.10.10:FF:000168">
    <property type="entry name" value="Replication protein A 32 kDa subunit"/>
    <property type="match status" value="1"/>
</dbReference>
<protein>
    <recommendedName>
        <fullName evidence="5">Replication protein A C-terminal domain-containing protein</fullName>
    </recommendedName>
</protein>
<comment type="similarity">
    <text evidence="2">Belongs to the replication factor A protein 2 family.</text>
</comment>
<keyword evidence="7" id="KW-1185">Reference proteome</keyword>
<dbReference type="GO" id="GO:0003677">
    <property type="term" value="F:DNA binding"/>
    <property type="evidence" value="ECO:0007669"/>
    <property type="project" value="UniProtKB-KW"/>
</dbReference>
<evidence type="ECO:0000313" key="6">
    <source>
        <dbReference type="EMBL" id="GBO14041.1"/>
    </source>
</evidence>
<evidence type="ECO:0000256" key="3">
    <source>
        <dbReference type="ARBA" id="ARBA00023125"/>
    </source>
</evidence>
<evidence type="ECO:0000256" key="2">
    <source>
        <dbReference type="ARBA" id="ARBA00007815"/>
    </source>
</evidence>
<dbReference type="Gene3D" id="1.10.10.10">
    <property type="entry name" value="Winged helix-like DNA-binding domain superfamily/Winged helix DNA-binding domain"/>
    <property type="match status" value="1"/>
</dbReference>
<dbReference type="OrthoDB" id="25571at2759"/>
<comment type="caution">
    <text evidence="6">The sequence shown here is derived from an EMBL/GenBank/DDBJ whole genome shotgun (WGS) entry which is preliminary data.</text>
</comment>
<dbReference type="EMBL" id="BGPR01038232">
    <property type="protein sequence ID" value="GBO14041.1"/>
    <property type="molecule type" value="Genomic_DNA"/>
</dbReference>
<evidence type="ECO:0000259" key="5">
    <source>
        <dbReference type="Pfam" id="PF08784"/>
    </source>
</evidence>
<reference evidence="6 7" key="1">
    <citation type="journal article" date="2019" name="Sci. Rep.">
        <title>Orb-weaving spider Araneus ventricosus genome elucidates the spidroin gene catalogue.</title>
        <authorList>
            <person name="Kono N."/>
            <person name="Nakamura H."/>
            <person name="Ohtoshi R."/>
            <person name="Moran D.A.P."/>
            <person name="Shinohara A."/>
            <person name="Yoshida Y."/>
            <person name="Fujiwara M."/>
            <person name="Mori M."/>
            <person name="Tomita M."/>
            <person name="Arakawa K."/>
        </authorList>
    </citation>
    <scope>NUCLEOTIDE SEQUENCE [LARGE SCALE GENOMIC DNA]</scope>
</reference>
<organism evidence="6 7">
    <name type="scientific">Araneus ventricosus</name>
    <name type="common">Orbweaver spider</name>
    <name type="synonym">Epeira ventricosa</name>
    <dbReference type="NCBI Taxonomy" id="182803"/>
    <lineage>
        <taxon>Eukaryota</taxon>
        <taxon>Metazoa</taxon>
        <taxon>Ecdysozoa</taxon>
        <taxon>Arthropoda</taxon>
        <taxon>Chelicerata</taxon>
        <taxon>Arachnida</taxon>
        <taxon>Araneae</taxon>
        <taxon>Araneomorphae</taxon>
        <taxon>Entelegynae</taxon>
        <taxon>Araneoidea</taxon>
        <taxon>Araneidae</taxon>
        <taxon>Araneus</taxon>
    </lineage>
</organism>